<dbReference type="RefSeq" id="WP_108131814.1">
    <property type="nucleotide sequence ID" value="NZ_PXNS01000003.1"/>
</dbReference>
<keyword evidence="2" id="KW-1185">Reference proteome</keyword>
<reference evidence="1 2" key="1">
    <citation type="submission" date="2018-03" db="EMBL/GenBank/DDBJ databases">
        <authorList>
            <person name="Zhou J."/>
            <person name="Li X."/>
            <person name="Xue M."/>
            <person name="Yin J."/>
        </authorList>
    </citation>
    <scope>NUCLEOTIDE SEQUENCE [LARGE SCALE GENOMIC DNA]</scope>
    <source>
        <strain evidence="1 2">SYSU ZJ2214</strain>
    </source>
</reference>
<accession>A0ABX5J2C7</accession>
<dbReference type="EMBL" id="PXNS01000003">
    <property type="protein sequence ID" value="PTL95557.1"/>
    <property type="molecule type" value="Genomic_DNA"/>
</dbReference>
<protein>
    <submittedName>
        <fullName evidence="1">Uncharacterized protein</fullName>
    </submittedName>
</protein>
<gene>
    <name evidence="1" type="ORF">C6W88_05645</name>
</gene>
<name>A0ABX5J2C7_9GAMM</name>
<comment type="caution">
    <text evidence="1">The sequence shown here is derived from an EMBL/GenBank/DDBJ whole genome shotgun (WGS) entry which is preliminary data.</text>
</comment>
<organism evidence="1 2">
    <name type="scientific">Halomonas litopenaei</name>
    <dbReference type="NCBI Taxonomy" id="2109328"/>
    <lineage>
        <taxon>Bacteria</taxon>
        <taxon>Pseudomonadati</taxon>
        <taxon>Pseudomonadota</taxon>
        <taxon>Gammaproteobacteria</taxon>
        <taxon>Oceanospirillales</taxon>
        <taxon>Halomonadaceae</taxon>
        <taxon>Halomonas</taxon>
    </lineage>
</organism>
<dbReference type="Proteomes" id="UP000241895">
    <property type="component" value="Unassembled WGS sequence"/>
</dbReference>
<sequence>MTHEQAAELVSTANDLLALGDRLDAVAHALTDEGQPQSSYQPLVDATGHIAGAICSTLDALTAQSVERRAL</sequence>
<evidence type="ECO:0000313" key="1">
    <source>
        <dbReference type="EMBL" id="PTL95557.1"/>
    </source>
</evidence>
<proteinExistence type="predicted"/>
<evidence type="ECO:0000313" key="2">
    <source>
        <dbReference type="Proteomes" id="UP000241895"/>
    </source>
</evidence>